<evidence type="ECO:0000313" key="2">
    <source>
        <dbReference type="EMBL" id="KTD79285.1"/>
    </source>
</evidence>
<sequence length="151" mass="18012">MKKKKGSRIVRILASIFNVRRWFDWDRMKFFTSYLVNGIKKFFVPQPQEQTESFEEAVGKLKLNEMDLLVKQKALYRLSVLMLVIAVIVFAYMGYQFIYGSFKATLVSFVIVLIALVLAFRYHFWYFQIKHRKLGCSIQEWYRQGLLGEKE</sequence>
<dbReference type="OrthoDB" id="5640562at2"/>
<protein>
    <submittedName>
        <fullName evidence="2">Intracellular multiplication protein IcmV</fullName>
    </submittedName>
</protein>
<keyword evidence="1" id="KW-1133">Transmembrane helix</keyword>
<name>A0A0W1AD41_9GAMM</name>
<dbReference type="AlphaFoldDB" id="A0A0W1AD41"/>
<comment type="caution">
    <text evidence="2">The sequence shown here is derived from an EMBL/GenBank/DDBJ whole genome shotgun (WGS) entry which is preliminary data.</text>
</comment>
<keyword evidence="1" id="KW-0472">Membrane</keyword>
<proteinExistence type="predicted"/>
<dbReference type="STRING" id="66969.Lwal_1357"/>
<organism evidence="2 3">
    <name type="scientific">Legionella waltersii</name>
    <dbReference type="NCBI Taxonomy" id="66969"/>
    <lineage>
        <taxon>Bacteria</taxon>
        <taxon>Pseudomonadati</taxon>
        <taxon>Pseudomonadota</taxon>
        <taxon>Gammaproteobacteria</taxon>
        <taxon>Legionellales</taxon>
        <taxon>Legionellaceae</taxon>
        <taxon>Legionella</taxon>
    </lineage>
</organism>
<dbReference type="EMBL" id="LNZB01000036">
    <property type="protein sequence ID" value="KTD79285.1"/>
    <property type="molecule type" value="Genomic_DNA"/>
</dbReference>
<dbReference type="Proteomes" id="UP000054729">
    <property type="component" value="Unassembled WGS sequence"/>
</dbReference>
<dbReference type="RefSeq" id="WP_058480063.1">
    <property type="nucleotide sequence ID" value="NZ_CAAAIQ010000007.1"/>
</dbReference>
<gene>
    <name evidence="2" type="primary">icmV</name>
    <name evidence="2" type="ORF">Lwal_1357</name>
</gene>
<feature type="transmembrane region" description="Helical" evidence="1">
    <location>
        <begin position="74"/>
        <end position="98"/>
    </location>
</feature>
<keyword evidence="1" id="KW-0812">Transmembrane</keyword>
<feature type="transmembrane region" description="Helical" evidence="1">
    <location>
        <begin position="104"/>
        <end position="124"/>
    </location>
</feature>
<dbReference type="NCBIfam" id="NF038219">
    <property type="entry name" value="IcmV_IVB"/>
    <property type="match status" value="1"/>
</dbReference>
<keyword evidence="3" id="KW-1185">Reference proteome</keyword>
<evidence type="ECO:0000313" key="3">
    <source>
        <dbReference type="Proteomes" id="UP000054729"/>
    </source>
</evidence>
<accession>A0A0W1AD41</accession>
<dbReference type="PATRIC" id="fig|66969.6.peg.1488"/>
<reference evidence="2 3" key="1">
    <citation type="submission" date="2015-11" db="EMBL/GenBank/DDBJ databases">
        <title>Genomic analysis of 38 Legionella species identifies large and diverse effector repertoires.</title>
        <authorList>
            <person name="Burstein D."/>
            <person name="Amaro F."/>
            <person name="Zusman T."/>
            <person name="Lifshitz Z."/>
            <person name="Cohen O."/>
            <person name="Gilbert J.A."/>
            <person name="Pupko T."/>
            <person name="Shuman H.A."/>
            <person name="Segal G."/>
        </authorList>
    </citation>
    <scope>NUCLEOTIDE SEQUENCE [LARGE SCALE GENOMIC DNA]</scope>
    <source>
        <strain evidence="2 3">ATCC 51914</strain>
    </source>
</reference>
<evidence type="ECO:0000256" key="1">
    <source>
        <dbReference type="SAM" id="Phobius"/>
    </source>
</evidence>